<reference evidence="7 8" key="1">
    <citation type="journal article" date="2014" name="Genome Announc.">
        <title>Complete Genome Sequence of the Extreme Thermophile Dictyoglomus thermophilum H-6-12.</title>
        <authorList>
            <person name="Coil D.A."/>
            <person name="Badger J.H."/>
            <person name="Forberger H.C."/>
            <person name="Riggs F."/>
            <person name="Madupu R."/>
            <person name="Fedorova N."/>
            <person name="Ward N."/>
            <person name="Robb F.T."/>
            <person name="Eisen J.A."/>
        </authorList>
    </citation>
    <scope>NUCLEOTIDE SEQUENCE [LARGE SCALE GENOMIC DNA]</scope>
    <source>
        <strain evidence="8">ATCC 35947 / DSM 3960 / H-6-12</strain>
    </source>
</reference>
<comment type="similarity">
    <text evidence="1">Belongs to the carbohydrate kinase PfkB family.</text>
</comment>
<keyword evidence="5" id="KW-0067">ATP-binding</keyword>
<dbReference type="SUPFAM" id="SSF53613">
    <property type="entry name" value="Ribokinase-like"/>
    <property type="match status" value="1"/>
</dbReference>
<dbReference type="KEGG" id="dth:DICTH_0119"/>
<dbReference type="Gene3D" id="3.40.1190.20">
    <property type="match status" value="1"/>
</dbReference>
<keyword evidence="2" id="KW-0808">Transferase</keyword>
<dbReference type="PaxDb" id="309799-DICTH_0119"/>
<evidence type="ECO:0000256" key="3">
    <source>
        <dbReference type="ARBA" id="ARBA00022741"/>
    </source>
</evidence>
<evidence type="ECO:0000256" key="4">
    <source>
        <dbReference type="ARBA" id="ARBA00022777"/>
    </source>
</evidence>
<evidence type="ECO:0000313" key="7">
    <source>
        <dbReference type="EMBL" id="ACI19272.1"/>
    </source>
</evidence>
<accession>B5YBD8</accession>
<name>B5YBD8_DICT6</name>
<dbReference type="InterPro" id="IPR050306">
    <property type="entry name" value="PfkB_Carbo_kinase"/>
</dbReference>
<dbReference type="CDD" id="cd01166">
    <property type="entry name" value="KdgK"/>
    <property type="match status" value="1"/>
</dbReference>
<dbReference type="AlphaFoldDB" id="B5YBD8"/>
<dbReference type="PANTHER" id="PTHR43085">
    <property type="entry name" value="HEXOKINASE FAMILY MEMBER"/>
    <property type="match status" value="1"/>
</dbReference>
<feature type="domain" description="Carbohydrate kinase PfkB" evidence="6">
    <location>
        <begin position="42"/>
        <end position="193"/>
    </location>
</feature>
<dbReference type="eggNOG" id="COG0524">
    <property type="taxonomic scope" value="Bacteria"/>
</dbReference>
<gene>
    <name evidence="7" type="ordered locus">DICTH_0119</name>
</gene>
<evidence type="ECO:0000256" key="2">
    <source>
        <dbReference type="ARBA" id="ARBA00022679"/>
    </source>
</evidence>
<dbReference type="GO" id="GO:0016301">
    <property type="term" value="F:kinase activity"/>
    <property type="evidence" value="ECO:0007669"/>
    <property type="project" value="UniProtKB-KW"/>
</dbReference>
<evidence type="ECO:0000256" key="1">
    <source>
        <dbReference type="ARBA" id="ARBA00010688"/>
    </source>
</evidence>
<protein>
    <submittedName>
        <fullName evidence="7">Fructokinase</fullName>
    </submittedName>
</protein>
<dbReference type="RefSeq" id="WP_012547904.1">
    <property type="nucleotide sequence ID" value="NC_011297.1"/>
</dbReference>
<keyword evidence="3" id="KW-0547">Nucleotide-binding</keyword>
<dbReference type="InterPro" id="IPR029056">
    <property type="entry name" value="Ribokinase-like"/>
</dbReference>
<keyword evidence="8" id="KW-1185">Reference proteome</keyword>
<dbReference type="EMBL" id="CP001146">
    <property type="protein sequence ID" value="ACI19272.1"/>
    <property type="molecule type" value="Genomic_DNA"/>
</dbReference>
<dbReference type="InterPro" id="IPR011611">
    <property type="entry name" value="PfkB_dom"/>
</dbReference>
<dbReference type="Proteomes" id="UP000001733">
    <property type="component" value="Chromosome"/>
</dbReference>
<organism evidence="7 8">
    <name type="scientific">Dictyoglomus thermophilum (strain ATCC 35947 / DSM 3960 / H-6-12)</name>
    <dbReference type="NCBI Taxonomy" id="309799"/>
    <lineage>
        <taxon>Bacteria</taxon>
        <taxon>Pseudomonadati</taxon>
        <taxon>Dictyoglomota</taxon>
        <taxon>Dictyoglomia</taxon>
        <taxon>Dictyoglomales</taxon>
        <taxon>Dictyoglomaceae</taxon>
        <taxon>Dictyoglomus</taxon>
    </lineage>
</organism>
<sequence>MELDVLTIGEILLEIMAKNIDQDFLSPGEFLGPYPSGAPAIFIDQVVKLGLKGGILGCVGEDDFGKNVFERLKRDGVETSLIKKTNQYITGIAFVTYFSNGERKFIFHLPHSAASNIYPEDITDDLIKNIKALHVMGCSLAIKDNVREAIEKAVALSYEYGKLISFDPNIRVELGLSKENMGQKHITKVKYIKLIPLR</sequence>
<dbReference type="Pfam" id="PF00294">
    <property type="entry name" value="PfkB"/>
    <property type="match status" value="1"/>
</dbReference>
<evidence type="ECO:0000256" key="5">
    <source>
        <dbReference type="ARBA" id="ARBA00022840"/>
    </source>
</evidence>
<dbReference type="HOGENOM" id="CLU_1376269_0_0_0"/>
<proteinExistence type="inferred from homology"/>
<dbReference type="PANTHER" id="PTHR43085:SF1">
    <property type="entry name" value="PSEUDOURIDINE KINASE-RELATED"/>
    <property type="match status" value="1"/>
</dbReference>
<keyword evidence="4" id="KW-0418">Kinase</keyword>
<evidence type="ECO:0000259" key="6">
    <source>
        <dbReference type="Pfam" id="PF00294"/>
    </source>
</evidence>
<dbReference type="GO" id="GO:0005524">
    <property type="term" value="F:ATP binding"/>
    <property type="evidence" value="ECO:0007669"/>
    <property type="project" value="UniProtKB-KW"/>
</dbReference>
<evidence type="ECO:0000313" key="8">
    <source>
        <dbReference type="Proteomes" id="UP000001733"/>
    </source>
</evidence>
<dbReference type="STRING" id="309799.DICTH_0119"/>